<evidence type="ECO:0000313" key="7">
    <source>
        <dbReference type="EMBL" id="PKQ69352.1"/>
    </source>
</evidence>
<proteinExistence type="predicted"/>
<dbReference type="InterPro" id="IPR022764">
    <property type="entry name" value="Peptidase_S54_rhomboid_dom"/>
</dbReference>
<dbReference type="GO" id="GO:0016020">
    <property type="term" value="C:membrane"/>
    <property type="evidence" value="ECO:0007669"/>
    <property type="project" value="UniProtKB-SubCell"/>
</dbReference>
<comment type="subcellular location">
    <subcellularLocation>
        <location evidence="1">Membrane</location>
        <topology evidence="1">Multi-pass membrane protein</topology>
    </subcellularLocation>
</comment>
<dbReference type="Pfam" id="PF01694">
    <property type="entry name" value="Rhomboid"/>
    <property type="match status" value="1"/>
</dbReference>
<feature type="transmembrane region" description="Helical" evidence="5">
    <location>
        <begin position="131"/>
        <end position="148"/>
    </location>
</feature>
<feature type="transmembrane region" description="Helical" evidence="5">
    <location>
        <begin position="46"/>
        <end position="72"/>
    </location>
</feature>
<evidence type="ECO:0000256" key="3">
    <source>
        <dbReference type="ARBA" id="ARBA00022989"/>
    </source>
</evidence>
<evidence type="ECO:0000259" key="6">
    <source>
        <dbReference type="Pfam" id="PF01694"/>
    </source>
</evidence>
<reference evidence="7 8" key="1">
    <citation type="submission" date="2017-06" db="EMBL/GenBank/DDBJ databases">
        <title>Raineya orbicola gen. nov., sp. nov. a slightly thermophilic bacterium of the phylum Bacteroidetes and the description of Raineyaceae fam. nov.</title>
        <authorList>
            <person name="Albuquerque L."/>
            <person name="Polonia A.R.M."/>
            <person name="Barroso C."/>
            <person name="Froufe H.J.C."/>
            <person name="Lage O."/>
            <person name="Lobo-Da-Cunha A."/>
            <person name="Egas C."/>
            <person name="Da Costa M.S."/>
        </authorList>
    </citation>
    <scope>NUCLEOTIDE SEQUENCE [LARGE SCALE GENOMIC DNA]</scope>
    <source>
        <strain evidence="7 8">SPSPC-11</strain>
    </source>
</reference>
<dbReference type="AlphaFoldDB" id="A0A2N3IG87"/>
<gene>
    <name evidence="7" type="ORF">Rain11_1397</name>
</gene>
<dbReference type="EMBL" id="NKXO01000019">
    <property type="protein sequence ID" value="PKQ69352.1"/>
    <property type="molecule type" value="Genomic_DNA"/>
</dbReference>
<evidence type="ECO:0000256" key="4">
    <source>
        <dbReference type="ARBA" id="ARBA00023136"/>
    </source>
</evidence>
<feature type="transmembrane region" description="Helical" evidence="5">
    <location>
        <begin position="84"/>
        <end position="102"/>
    </location>
</feature>
<dbReference type="PANTHER" id="PTHR43066">
    <property type="entry name" value="RHOMBOID-RELATED PROTEIN"/>
    <property type="match status" value="1"/>
</dbReference>
<dbReference type="InterPro" id="IPR035952">
    <property type="entry name" value="Rhomboid-like_sf"/>
</dbReference>
<dbReference type="SUPFAM" id="SSF144091">
    <property type="entry name" value="Rhomboid-like"/>
    <property type="match status" value="1"/>
</dbReference>
<dbReference type="OrthoDB" id="5419261at2"/>
<evidence type="ECO:0000256" key="2">
    <source>
        <dbReference type="ARBA" id="ARBA00022692"/>
    </source>
</evidence>
<keyword evidence="2 5" id="KW-0812">Transmembrane</keyword>
<dbReference type="RefSeq" id="WP_101358671.1">
    <property type="nucleotide sequence ID" value="NZ_NKXO01000019.1"/>
</dbReference>
<feature type="transmembrane region" description="Helical" evidence="5">
    <location>
        <begin position="160"/>
        <end position="179"/>
    </location>
</feature>
<sequence length="186" mass="20680">MKITYNAPFTLTFTLIATIIHAFPQGFTESFFAVGTNMDFGDPLDYFRLFSHALGHANWNHLFGNFSLILILGPILEEKYGTKMLALMSFITALVTGILNVLFLNTGLYGASGIVFMMILLSSFTNMKAKVIPVTFILVVVLFLGKEVMNSFEQNNVSQFAHILGGILGGVFGFFTHNFEKDEKKV</sequence>
<keyword evidence="3 5" id="KW-1133">Transmembrane helix</keyword>
<keyword evidence="4 5" id="KW-0472">Membrane</keyword>
<dbReference type="Gene3D" id="1.20.1540.10">
    <property type="entry name" value="Rhomboid-like"/>
    <property type="match status" value="1"/>
</dbReference>
<feature type="domain" description="Peptidase S54 rhomboid" evidence="6">
    <location>
        <begin position="45"/>
        <end position="177"/>
    </location>
</feature>
<dbReference type="Proteomes" id="UP000233387">
    <property type="component" value="Unassembled WGS sequence"/>
</dbReference>
<evidence type="ECO:0000256" key="5">
    <source>
        <dbReference type="SAM" id="Phobius"/>
    </source>
</evidence>
<comment type="caution">
    <text evidence="7">The sequence shown here is derived from an EMBL/GenBank/DDBJ whole genome shotgun (WGS) entry which is preliminary data.</text>
</comment>
<dbReference type="GO" id="GO:0004252">
    <property type="term" value="F:serine-type endopeptidase activity"/>
    <property type="evidence" value="ECO:0007669"/>
    <property type="project" value="InterPro"/>
</dbReference>
<feature type="transmembrane region" description="Helical" evidence="5">
    <location>
        <begin position="108"/>
        <end position="124"/>
    </location>
</feature>
<protein>
    <submittedName>
        <fullName evidence="7">Rhomboid family</fullName>
    </submittedName>
</protein>
<organism evidence="7 8">
    <name type="scientific">Raineya orbicola</name>
    <dbReference type="NCBI Taxonomy" id="2016530"/>
    <lineage>
        <taxon>Bacteria</taxon>
        <taxon>Pseudomonadati</taxon>
        <taxon>Bacteroidota</taxon>
        <taxon>Cytophagia</taxon>
        <taxon>Cytophagales</taxon>
        <taxon>Raineyaceae</taxon>
        <taxon>Raineya</taxon>
    </lineage>
</organism>
<evidence type="ECO:0000313" key="8">
    <source>
        <dbReference type="Proteomes" id="UP000233387"/>
    </source>
</evidence>
<evidence type="ECO:0000256" key="1">
    <source>
        <dbReference type="ARBA" id="ARBA00004141"/>
    </source>
</evidence>
<accession>A0A2N3IG87</accession>
<keyword evidence="8" id="KW-1185">Reference proteome</keyword>
<name>A0A2N3IG87_9BACT</name>